<comment type="caution">
    <text evidence="1">The sequence shown here is derived from an EMBL/GenBank/DDBJ whole genome shotgun (WGS) entry which is preliminary data.</text>
</comment>
<dbReference type="EMBL" id="LAZR01006944">
    <property type="protein sequence ID" value="KKM88551.1"/>
    <property type="molecule type" value="Genomic_DNA"/>
</dbReference>
<dbReference type="AlphaFoldDB" id="A0A0F9LMY0"/>
<organism evidence="1">
    <name type="scientific">marine sediment metagenome</name>
    <dbReference type="NCBI Taxonomy" id="412755"/>
    <lineage>
        <taxon>unclassified sequences</taxon>
        <taxon>metagenomes</taxon>
        <taxon>ecological metagenomes</taxon>
    </lineage>
</organism>
<sequence length="130" mass="15060">MTRKGINNKYFILLILSAFCLSCAALSGSLLYGSEFHYDHQNAHIHHTNEDYGLGESDHRDANIILHLDYISANSSSIKTHFTLNSCLHSSYSPNYDYYLFNNFSRITHHSNTNRFYTHNLYQLNSSYLI</sequence>
<evidence type="ECO:0000313" key="1">
    <source>
        <dbReference type="EMBL" id="KKM88551.1"/>
    </source>
</evidence>
<proteinExistence type="predicted"/>
<name>A0A0F9LMY0_9ZZZZ</name>
<accession>A0A0F9LMY0</accession>
<reference evidence="1" key="1">
    <citation type="journal article" date="2015" name="Nature">
        <title>Complex archaea that bridge the gap between prokaryotes and eukaryotes.</title>
        <authorList>
            <person name="Spang A."/>
            <person name="Saw J.H."/>
            <person name="Jorgensen S.L."/>
            <person name="Zaremba-Niedzwiedzka K."/>
            <person name="Martijn J."/>
            <person name="Lind A.E."/>
            <person name="van Eijk R."/>
            <person name="Schleper C."/>
            <person name="Guy L."/>
            <person name="Ettema T.J."/>
        </authorList>
    </citation>
    <scope>NUCLEOTIDE SEQUENCE</scope>
</reference>
<gene>
    <name evidence="1" type="ORF">LCGC14_1257590</name>
</gene>
<protein>
    <submittedName>
        <fullName evidence="1">Uncharacterized protein</fullName>
    </submittedName>
</protein>